<organism evidence="5 6">
    <name type="scientific">Georgenia alba</name>
    <dbReference type="NCBI Taxonomy" id="2233858"/>
    <lineage>
        <taxon>Bacteria</taxon>
        <taxon>Bacillati</taxon>
        <taxon>Actinomycetota</taxon>
        <taxon>Actinomycetes</taxon>
        <taxon>Micrococcales</taxon>
        <taxon>Bogoriellaceae</taxon>
        <taxon>Georgenia</taxon>
    </lineage>
</organism>
<dbReference type="PROSITE" id="PS50977">
    <property type="entry name" value="HTH_TETR_2"/>
    <property type="match status" value="1"/>
</dbReference>
<feature type="region of interest" description="Disordered" evidence="3">
    <location>
        <begin position="1"/>
        <end position="24"/>
    </location>
</feature>
<gene>
    <name evidence="5" type="ORF">ACFQQL_06590</name>
</gene>
<evidence type="ECO:0000313" key="5">
    <source>
        <dbReference type="EMBL" id="MFC7404773.1"/>
    </source>
</evidence>
<dbReference type="Pfam" id="PF00440">
    <property type="entry name" value="TetR_N"/>
    <property type="match status" value="1"/>
</dbReference>
<dbReference type="InterPro" id="IPR009057">
    <property type="entry name" value="Homeodomain-like_sf"/>
</dbReference>
<evidence type="ECO:0000256" key="2">
    <source>
        <dbReference type="PROSITE-ProRule" id="PRU00335"/>
    </source>
</evidence>
<evidence type="ECO:0000259" key="4">
    <source>
        <dbReference type="PROSITE" id="PS50977"/>
    </source>
</evidence>
<dbReference type="InterPro" id="IPR050109">
    <property type="entry name" value="HTH-type_TetR-like_transc_reg"/>
</dbReference>
<dbReference type="PANTHER" id="PTHR30055">
    <property type="entry name" value="HTH-TYPE TRANSCRIPTIONAL REGULATOR RUTR"/>
    <property type="match status" value="1"/>
</dbReference>
<evidence type="ECO:0000313" key="6">
    <source>
        <dbReference type="Proteomes" id="UP001596455"/>
    </source>
</evidence>
<feature type="domain" description="HTH tetR-type" evidence="4">
    <location>
        <begin position="23"/>
        <end position="83"/>
    </location>
</feature>
<feature type="DNA-binding region" description="H-T-H motif" evidence="2">
    <location>
        <begin position="46"/>
        <end position="65"/>
    </location>
</feature>
<dbReference type="InterPro" id="IPR001647">
    <property type="entry name" value="HTH_TetR"/>
</dbReference>
<dbReference type="Proteomes" id="UP001596455">
    <property type="component" value="Unassembled WGS sequence"/>
</dbReference>
<sequence length="220" mass="24383">MSTDTGAGVAPSDDAPQVSPRRERTRERLLDAAFEVFSRVGVQGSSIETICDAAGFTRGAFYSNFASKEELLVALVTRDMRARLASLEGVVEELDVTAVEGSTVRPEVVRTVFAAVMGDPDDQRRFHLVQTEFELMALRDPEIGQRYQAQQEQIRGELLEAMRRVFATLGLRFVIPDREAVDILVATYLFSAQQAFFVRGEDPRATALLEPVVRLLATEA</sequence>
<evidence type="ECO:0000256" key="1">
    <source>
        <dbReference type="ARBA" id="ARBA00023125"/>
    </source>
</evidence>
<comment type="caution">
    <text evidence="5">The sequence shown here is derived from an EMBL/GenBank/DDBJ whole genome shotgun (WGS) entry which is preliminary data.</text>
</comment>
<proteinExistence type="predicted"/>
<dbReference type="PANTHER" id="PTHR30055:SF241">
    <property type="entry name" value="TRANSCRIPTIONAL REGULATORY PROTEIN"/>
    <property type="match status" value="1"/>
</dbReference>
<dbReference type="SUPFAM" id="SSF46689">
    <property type="entry name" value="Homeodomain-like"/>
    <property type="match status" value="1"/>
</dbReference>
<name>A0ABW2Q8K2_9MICO</name>
<accession>A0ABW2Q8K2</accession>
<dbReference type="PRINTS" id="PR00455">
    <property type="entry name" value="HTHTETR"/>
</dbReference>
<keyword evidence="1 2" id="KW-0238">DNA-binding</keyword>
<reference evidence="6" key="1">
    <citation type="journal article" date="2019" name="Int. J. Syst. Evol. Microbiol.">
        <title>The Global Catalogue of Microorganisms (GCM) 10K type strain sequencing project: providing services to taxonomists for standard genome sequencing and annotation.</title>
        <authorList>
            <consortium name="The Broad Institute Genomics Platform"/>
            <consortium name="The Broad Institute Genome Sequencing Center for Infectious Disease"/>
            <person name="Wu L."/>
            <person name="Ma J."/>
        </authorList>
    </citation>
    <scope>NUCLEOTIDE SEQUENCE [LARGE SCALE GENOMIC DNA]</scope>
    <source>
        <strain evidence="6">JCM 1490</strain>
    </source>
</reference>
<dbReference type="RefSeq" id="WP_382392487.1">
    <property type="nucleotide sequence ID" value="NZ_JBHTCQ010000001.1"/>
</dbReference>
<keyword evidence="6" id="KW-1185">Reference proteome</keyword>
<dbReference type="Gene3D" id="1.10.357.10">
    <property type="entry name" value="Tetracycline Repressor, domain 2"/>
    <property type="match status" value="1"/>
</dbReference>
<dbReference type="EMBL" id="JBHTCQ010000001">
    <property type="protein sequence ID" value="MFC7404773.1"/>
    <property type="molecule type" value="Genomic_DNA"/>
</dbReference>
<evidence type="ECO:0000256" key="3">
    <source>
        <dbReference type="SAM" id="MobiDB-lite"/>
    </source>
</evidence>
<protein>
    <submittedName>
        <fullName evidence="5">TetR/AcrR family transcriptional regulator</fullName>
    </submittedName>
</protein>